<keyword evidence="1" id="KW-0436">Ligase</keyword>
<dbReference type="AlphaFoldDB" id="A0A940X3Q4"/>
<dbReference type="PANTHER" id="PTHR43767:SF8">
    <property type="entry name" value="LONG-CHAIN-FATTY-ACID--COA LIGASE"/>
    <property type="match status" value="1"/>
</dbReference>
<gene>
    <name evidence="4" type="ORF">J5837_13245</name>
</gene>
<dbReference type="Pfam" id="PF00501">
    <property type="entry name" value="AMP-binding"/>
    <property type="match status" value="1"/>
</dbReference>
<protein>
    <submittedName>
        <fullName evidence="4">AMP-binding protein</fullName>
    </submittedName>
</protein>
<accession>A0A940X3Q4</accession>
<dbReference type="SUPFAM" id="SSF56801">
    <property type="entry name" value="Acetyl-CoA synthetase-like"/>
    <property type="match status" value="1"/>
</dbReference>
<reference evidence="4" key="1">
    <citation type="journal article" date="2016" name="Int. J. Syst. Evol. Microbiol.">
        <title>Pseudoxanthomonas helianthi sp. nov., isolated from roots of Jerusalem artichoke (Helianthus tuberosus).</title>
        <authorList>
            <person name="Kittiwongwattana C."/>
            <person name="Thawai C."/>
        </authorList>
    </citation>
    <scope>NUCLEOTIDE SEQUENCE</scope>
    <source>
        <strain evidence="4">110414</strain>
    </source>
</reference>
<keyword evidence="5" id="KW-1185">Reference proteome</keyword>
<evidence type="ECO:0000259" key="2">
    <source>
        <dbReference type="Pfam" id="PF00501"/>
    </source>
</evidence>
<dbReference type="InterPro" id="IPR042099">
    <property type="entry name" value="ANL_N_sf"/>
</dbReference>
<evidence type="ECO:0000313" key="4">
    <source>
        <dbReference type="EMBL" id="MBP3985373.1"/>
    </source>
</evidence>
<evidence type="ECO:0000256" key="1">
    <source>
        <dbReference type="ARBA" id="ARBA00022598"/>
    </source>
</evidence>
<dbReference type="Pfam" id="PF22818">
    <property type="entry name" value="ApeI-like"/>
    <property type="match status" value="1"/>
</dbReference>
<dbReference type="InterPro" id="IPR050237">
    <property type="entry name" value="ATP-dep_AMP-bd_enzyme"/>
</dbReference>
<dbReference type="InterPro" id="IPR029069">
    <property type="entry name" value="HotDog_dom_sf"/>
</dbReference>
<dbReference type="Proteomes" id="UP000673447">
    <property type="component" value="Unassembled WGS sequence"/>
</dbReference>
<sequence length="562" mass="61333">MAEWLPLDRAAVAPIAGRLVAVGGGERRDHAEWCRRVDAWQAAFSARAGLRWALYREDAFDFSACLYGAWHAGKTVYLCGDNLPQTLDAVSGHVDGFVGDMPADRSPLHGSEAEDATFARTPLDEHAARLVVFTSGSSGEPAAIDKRLAQLAREVEALEASFGPGLGDAIVHGTVSHQHIYGLLFRALWPLAAGRAVAPRLFFPEEMQAELAKAPSVLVASPAHLKRLPETLDWSGARPMLRAVFSSGGALPADAAANVQRLLGVPATEIYGSSETGGIAWRRWDGHANAWRALPGVEWRVADGQLEVASPHLADGNWWRSEDRAEADGEGGFRLLGRADRIVKIEERRVSLTALERQLQALDEVAEARVLVLQGARSLLAAVVVPSEKGRVRLDESGAAKFSRRLNAALADSHDAVARPHRWRFVETMPVNAQGKSTIAALAALFRPERPEPQWLRREAEQAELELELSPTLAAFDGHFPQAAILPGVAQLDWAIRFGREAFALPPRFLRMEALKFQQVLRPGTRVNLSLEWLPEKGALQFRYRSEAGAHASGRVLFGETP</sequence>
<dbReference type="RefSeq" id="WP_210537240.1">
    <property type="nucleotide sequence ID" value="NZ_JAGKTC010000003.1"/>
</dbReference>
<dbReference type="Gene3D" id="3.30.300.30">
    <property type="match status" value="1"/>
</dbReference>
<dbReference type="GO" id="GO:0016874">
    <property type="term" value="F:ligase activity"/>
    <property type="evidence" value="ECO:0007669"/>
    <property type="project" value="UniProtKB-KW"/>
</dbReference>
<dbReference type="PANTHER" id="PTHR43767">
    <property type="entry name" value="LONG-CHAIN-FATTY-ACID--COA LIGASE"/>
    <property type="match status" value="1"/>
</dbReference>
<feature type="domain" description="AMP-dependent synthetase/ligase" evidence="2">
    <location>
        <begin position="108"/>
        <end position="307"/>
    </location>
</feature>
<feature type="domain" description="ApeI dehydratase-like" evidence="3">
    <location>
        <begin position="458"/>
        <end position="555"/>
    </location>
</feature>
<evidence type="ECO:0000259" key="3">
    <source>
        <dbReference type="Pfam" id="PF22818"/>
    </source>
</evidence>
<dbReference type="EMBL" id="JAGKTC010000003">
    <property type="protein sequence ID" value="MBP3985373.1"/>
    <property type="molecule type" value="Genomic_DNA"/>
</dbReference>
<dbReference type="InterPro" id="IPR045851">
    <property type="entry name" value="AMP-bd_C_sf"/>
</dbReference>
<dbReference type="Gene3D" id="3.40.50.12780">
    <property type="entry name" value="N-terminal domain of ligase-like"/>
    <property type="match status" value="1"/>
</dbReference>
<organism evidence="4 5">
    <name type="scientific">Pseudoxanthomonas helianthi</name>
    <dbReference type="NCBI Taxonomy" id="1453541"/>
    <lineage>
        <taxon>Bacteria</taxon>
        <taxon>Pseudomonadati</taxon>
        <taxon>Pseudomonadota</taxon>
        <taxon>Gammaproteobacteria</taxon>
        <taxon>Lysobacterales</taxon>
        <taxon>Lysobacteraceae</taxon>
        <taxon>Pseudoxanthomonas</taxon>
    </lineage>
</organism>
<dbReference type="InterPro" id="IPR054545">
    <property type="entry name" value="ApeI-like"/>
</dbReference>
<evidence type="ECO:0000313" key="5">
    <source>
        <dbReference type="Proteomes" id="UP000673447"/>
    </source>
</evidence>
<comment type="caution">
    <text evidence="4">The sequence shown here is derived from an EMBL/GenBank/DDBJ whole genome shotgun (WGS) entry which is preliminary data.</text>
</comment>
<dbReference type="SUPFAM" id="SSF54637">
    <property type="entry name" value="Thioesterase/thiol ester dehydrase-isomerase"/>
    <property type="match status" value="1"/>
</dbReference>
<name>A0A940X3Q4_9GAMM</name>
<proteinExistence type="predicted"/>
<dbReference type="InterPro" id="IPR000873">
    <property type="entry name" value="AMP-dep_synth/lig_dom"/>
</dbReference>
<dbReference type="Gene3D" id="3.10.129.10">
    <property type="entry name" value="Hotdog Thioesterase"/>
    <property type="match status" value="1"/>
</dbReference>
<reference evidence="4" key="2">
    <citation type="submission" date="2021-03" db="EMBL/GenBank/DDBJ databases">
        <authorList>
            <person name="Cao W."/>
        </authorList>
    </citation>
    <scope>NUCLEOTIDE SEQUENCE</scope>
    <source>
        <strain evidence="4">110414</strain>
    </source>
</reference>